<accession>A0ABT5F7V3</accession>
<dbReference type="SUPFAM" id="SSF52980">
    <property type="entry name" value="Restriction endonuclease-like"/>
    <property type="match status" value="1"/>
</dbReference>
<dbReference type="InterPro" id="IPR011856">
    <property type="entry name" value="tRNA_endonuc-like_dom_sf"/>
</dbReference>
<name>A0ABT5F7V3_9GAMM</name>
<organism evidence="1 2">
    <name type="scientific">Psychrosphaera algicola</name>
    <dbReference type="NCBI Taxonomy" id="3023714"/>
    <lineage>
        <taxon>Bacteria</taxon>
        <taxon>Pseudomonadati</taxon>
        <taxon>Pseudomonadota</taxon>
        <taxon>Gammaproteobacteria</taxon>
        <taxon>Alteromonadales</taxon>
        <taxon>Pseudoalteromonadaceae</taxon>
        <taxon>Psychrosphaera</taxon>
    </lineage>
</organism>
<protein>
    <submittedName>
        <fullName evidence="1">Uncharacterized protein</fullName>
    </submittedName>
</protein>
<dbReference type="EMBL" id="JAQOMS010000002">
    <property type="protein sequence ID" value="MDC2887613.1"/>
    <property type="molecule type" value="Genomic_DNA"/>
</dbReference>
<evidence type="ECO:0000313" key="1">
    <source>
        <dbReference type="EMBL" id="MDC2887613.1"/>
    </source>
</evidence>
<sequence>MILKLNNVNKILTNWLDSLSKGKYEPLIKVWSGPKGTRRHLYKGIKSGRTHHFLSDGEKRLGIVRDSLPETVDYFEQYPLYV</sequence>
<gene>
    <name evidence="1" type="ORF">PN838_00585</name>
</gene>
<dbReference type="Gene3D" id="3.40.1350.10">
    <property type="match status" value="1"/>
</dbReference>
<comment type="caution">
    <text evidence="1">The sequence shown here is derived from an EMBL/GenBank/DDBJ whole genome shotgun (WGS) entry which is preliminary data.</text>
</comment>
<keyword evidence="2" id="KW-1185">Reference proteome</keyword>
<proteinExistence type="predicted"/>
<dbReference type="InterPro" id="IPR011335">
    <property type="entry name" value="Restrct_endonuc-II-like"/>
</dbReference>
<dbReference type="Proteomes" id="UP001528411">
    <property type="component" value="Unassembled WGS sequence"/>
</dbReference>
<evidence type="ECO:0000313" key="2">
    <source>
        <dbReference type="Proteomes" id="UP001528411"/>
    </source>
</evidence>
<dbReference type="RefSeq" id="WP_272179437.1">
    <property type="nucleotide sequence ID" value="NZ_JAQOMS010000002.1"/>
</dbReference>
<reference evidence="1 2" key="1">
    <citation type="submission" date="2023-01" db="EMBL/GenBank/DDBJ databases">
        <title>Psychrosphaera sp. nov., isolated from marine algae.</title>
        <authorList>
            <person name="Bayburt H."/>
            <person name="Choi B.J."/>
            <person name="Kim J.M."/>
            <person name="Choi D.G."/>
            <person name="Jeon C.O."/>
        </authorList>
    </citation>
    <scope>NUCLEOTIDE SEQUENCE [LARGE SCALE GENOMIC DNA]</scope>
    <source>
        <strain evidence="1 2">G1-22</strain>
    </source>
</reference>